<dbReference type="Pfam" id="PF13442">
    <property type="entry name" value="Cytochrome_CBB3"/>
    <property type="match status" value="1"/>
</dbReference>
<dbReference type="Proteomes" id="UP001419910">
    <property type="component" value="Unassembled WGS sequence"/>
</dbReference>
<dbReference type="Gene3D" id="1.10.760.10">
    <property type="entry name" value="Cytochrome c-like domain"/>
    <property type="match status" value="1"/>
</dbReference>
<proteinExistence type="inferred from homology"/>
<sequence length="716" mass="77641">MQLGSRAGMVRTVKFVSLALLCAGGASSCSTRKVDQLSAGASDWLGYGRDEGEQRFSPLTQIDASNVGRLGLAWSLDLPGENALPSTPLAVDGVLYFSGSFGTVYAVDAVAGRELWKYDPHANEVSPRGARKIYGNNRGVAYWDGKVYVATKDGRMIALDAKSGKPVWTSQFLIEGDRSTSSGAPRVFDGKVIIGNSGAELGARGYVTTLDAKTGKFLWRFFTVPGNPAVDTDETTRLAAKTWSGEWWKYGGGGTPWNAMTYDAQFHQVLIGTGNGGPWNPRFRCETKSGKITDNLFVASVVALDANTGKYKWHYQYNPCEASDWKATMDIILADLTIDGKPRKVMMQAPSNGFFYVIDRTNGKLISAEKIGKVNWADRIDLQTGRPVERPGIRYEKSPSILYPSILGAHNWQAMSYNPKTGLVYIPYMQLGVKMSPSAAAEADVKADPSKLIIRLGALPEPFADPKDPLDNTGSLLAWNPITQKLQWRVNYPSLWNAGTMTSAGNLVFQGTNTGKFFAYDASTGKRLWSFDAKLGILAPPITYSAKGRQYVSLLVGYGAGAGEGGVAGLKQGWKYGLQPRRLLTFALDGKAKLPETPPADFTINPLDDPKITLDPKAVQLGMAVFHRGCNACHGATAVATGGAPDLRESGIAFDRKAFGQLLHDGTLLSNGMPRFDDLSSQEVDQIYQYIRSEARAYKAGRAPDQLAGEAMNKRP</sequence>
<evidence type="ECO:0000313" key="14">
    <source>
        <dbReference type="EMBL" id="MEN2792993.1"/>
    </source>
</evidence>
<evidence type="ECO:0000256" key="2">
    <source>
        <dbReference type="ARBA" id="ARBA00001931"/>
    </source>
</evidence>
<keyword evidence="5 12" id="KW-0479">Metal-binding</keyword>
<comment type="similarity">
    <text evidence="3">Belongs to the bacterial PQQ dehydrogenase family.</text>
</comment>
<dbReference type="Gene3D" id="2.140.10.10">
    <property type="entry name" value="Quinoprotein alcohol dehydrogenase-like superfamily"/>
    <property type="match status" value="1"/>
</dbReference>
<name>A0ABU9YB05_9SPHN</name>
<dbReference type="InterPro" id="IPR002372">
    <property type="entry name" value="PQQ_rpt_dom"/>
</dbReference>
<gene>
    <name evidence="14" type="ORF">ABC974_25430</name>
</gene>
<dbReference type="SMART" id="SM00564">
    <property type="entry name" value="PQQ"/>
    <property type="match status" value="5"/>
</dbReference>
<keyword evidence="15" id="KW-1185">Reference proteome</keyword>
<evidence type="ECO:0000256" key="12">
    <source>
        <dbReference type="PROSITE-ProRule" id="PRU00433"/>
    </source>
</evidence>
<evidence type="ECO:0000256" key="4">
    <source>
        <dbReference type="ARBA" id="ARBA00022617"/>
    </source>
</evidence>
<dbReference type="InterPro" id="IPR011047">
    <property type="entry name" value="Quinoprotein_ADH-like_sf"/>
</dbReference>
<keyword evidence="4 12" id="KW-0349">Heme</keyword>
<keyword evidence="6" id="KW-0732">Signal</keyword>
<keyword evidence="11" id="KW-1015">Disulfide bond</keyword>
<evidence type="ECO:0000256" key="11">
    <source>
        <dbReference type="ARBA" id="ARBA00023157"/>
    </source>
</evidence>
<feature type="domain" description="Cytochrome c" evidence="13">
    <location>
        <begin position="617"/>
        <end position="695"/>
    </location>
</feature>
<evidence type="ECO:0000256" key="5">
    <source>
        <dbReference type="ARBA" id="ARBA00022723"/>
    </source>
</evidence>
<dbReference type="EMBL" id="JBDIME010000036">
    <property type="protein sequence ID" value="MEN2792993.1"/>
    <property type="molecule type" value="Genomic_DNA"/>
</dbReference>
<accession>A0ABU9YB05</accession>
<comment type="caution">
    <text evidence="14">The sequence shown here is derived from an EMBL/GenBank/DDBJ whole genome shotgun (WGS) entry which is preliminary data.</text>
</comment>
<dbReference type="InterPro" id="IPR009056">
    <property type="entry name" value="Cyt_c-like_dom"/>
</dbReference>
<protein>
    <submittedName>
        <fullName evidence="14">PQQ-dependent dehydrogenase, methanol/ethanol family</fullName>
        <ecNumber evidence="14">1.1.2.-</ecNumber>
    </submittedName>
</protein>
<dbReference type="SUPFAM" id="SSF50998">
    <property type="entry name" value="Quinoprotein alcohol dehydrogenase-like"/>
    <property type="match status" value="1"/>
</dbReference>
<dbReference type="Pfam" id="PF01011">
    <property type="entry name" value="PQQ"/>
    <property type="match status" value="2"/>
</dbReference>
<evidence type="ECO:0000256" key="6">
    <source>
        <dbReference type="ARBA" id="ARBA00022729"/>
    </source>
</evidence>
<dbReference type="EC" id="1.1.2.-" evidence="14"/>
<evidence type="ECO:0000256" key="10">
    <source>
        <dbReference type="ARBA" id="ARBA00023004"/>
    </source>
</evidence>
<dbReference type="NCBIfam" id="TIGR03075">
    <property type="entry name" value="PQQ_enz_alc_DH"/>
    <property type="match status" value="1"/>
</dbReference>
<dbReference type="GO" id="GO:0016491">
    <property type="term" value="F:oxidoreductase activity"/>
    <property type="evidence" value="ECO:0007669"/>
    <property type="project" value="UniProtKB-KW"/>
</dbReference>
<evidence type="ECO:0000259" key="13">
    <source>
        <dbReference type="PROSITE" id="PS51007"/>
    </source>
</evidence>
<dbReference type="InterPro" id="IPR017512">
    <property type="entry name" value="PQQ_MeOH/EtOH_DH"/>
</dbReference>
<evidence type="ECO:0000256" key="7">
    <source>
        <dbReference type="ARBA" id="ARBA00022837"/>
    </source>
</evidence>
<evidence type="ECO:0000256" key="8">
    <source>
        <dbReference type="ARBA" id="ARBA00022891"/>
    </source>
</evidence>
<reference evidence="14 15" key="1">
    <citation type="submission" date="2024-05" db="EMBL/GenBank/DDBJ databases">
        <authorList>
            <person name="Liu Q."/>
            <person name="Xin Y.-H."/>
        </authorList>
    </citation>
    <scope>NUCLEOTIDE SEQUENCE [LARGE SCALE GENOMIC DNA]</scope>
    <source>
        <strain evidence="14 15">CGMCC 1.10181</strain>
    </source>
</reference>
<dbReference type="InterPro" id="IPR036909">
    <property type="entry name" value="Cyt_c-like_dom_sf"/>
</dbReference>
<evidence type="ECO:0000256" key="9">
    <source>
        <dbReference type="ARBA" id="ARBA00023002"/>
    </source>
</evidence>
<dbReference type="RefSeq" id="WP_343889653.1">
    <property type="nucleotide sequence ID" value="NZ_BAAAEH010000023.1"/>
</dbReference>
<keyword evidence="9 14" id="KW-0560">Oxidoreductase</keyword>
<dbReference type="PROSITE" id="PS51257">
    <property type="entry name" value="PROKAR_LIPOPROTEIN"/>
    <property type="match status" value="1"/>
</dbReference>
<keyword evidence="7" id="KW-0106">Calcium</keyword>
<evidence type="ECO:0000256" key="1">
    <source>
        <dbReference type="ARBA" id="ARBA00001913"/>
    </source>
</evidence>
<organism evidence="14 15">
    <name type="scientific">Sphingomonas oligophenolica</name>
    <dbReference type="NCBI Taxonomy" id="301154"/>
    <lineage>
        <taxon>Bacteria</taxon>
        <taxon>Pseudomonadati</taxon>
        <taxon>Pseudomonadota</taxon>
        <taxon>Alphaproteobacteria</taxon>
        <taxon>Sphingomonadales</taxon>
        <taxon>Sphingomonadaceae</taxon>
        <taxon>Sphingomonas</taxon>
    </lineage>
</organism>
<evidence type="ECO:0000313" key="15">
    <source>
        <dbReference type="Proteomes" id="UP001419910"/>
    </source>
</evidence>
<dbReference type="InterPro" id="IPR018391">
    <property type="entry name" value="PQQ_b-propeller_rpt"/>
</dbReference>
<keyword evidence="8" id="KW-0634">PQQ</keyword>
<comment type="cofactor">
    <cofactor evidence="2">
        <name>pyrroloquinoline quinone</name>
        <dbReference type="ChEBI" id="CHEBI:58442"/>
    </cofactor>
</comment>
<keyword evidence="10 12" id="KW-0408">Iron</keyword>
<evidence type="ECO:0000256" key="3">
    <source>
        <dbReference type="ARBA" id="ARBA00008156"/>
    </source>
</evidence>
<comment type="cofactor">
    <cofactor evidence="1">
        <name>Ca(2+)</name>
        <dbReference type="ChEBI" id="CHEBI:29108"/>
    </cofactor>
</comment>
<dbReference type="SUPFAM" id="SSF46626">
    <property type="entry name" value="Cytochrome c"/>
    <property type="match status" value="1"/>
</dbReference>
<dbReference type="PANTHER" id="PTHR32303">
    <property type="entry name" value="QUINOPROTEIN ALCOHOL DEHYDROGENASE (CYTOCHROME C)"/>
    <property type="match status" value="1"/>
</dbReference>
<dbReference type="PROSITE" id="PS51007">
    <property type="entry name" value="CYTC"/>
    <property type="match status" value="1"/>
</dbReference>